<dbReference type="PANTHER" id="PTHR43639:SF1">
    <property type="entry name" value="SHORT-CHAIN DEHYDROGENASE_REDUCTASE FAMILY PROTEIN"/>
    <property type="match status" value="1"/>
</dbReference>
<feature type="domain" description="Ketoreductase" evidence="3">
    <location>
        <begin position="7"/>
        <end position="172"/>
    </location>
</feature>
<evidence type="ECO:0000313" key="5">
    <source>
        <dbReference type="EMBL" id="ODA10242.1"/>
    </source>
</evidence>
<gene>
    <name evidence="5" type="ORF">A7312_25380</name>
    <name evidence="4" type="ORF">QDS18_11985</name>
</gene>
<evidence type="ECO:0000313" key="6">
    <source>
        <dbReference type="Proteomes" id="UP000094974"/>
    </source>
</evidence>
<dbReference type="EMBL" id="LYND01000110">
    <property type="protein sequence ID" value="ODA10242.1"/>
    <property type="molecule type" value="Genomic_DNA"/>
</dbReference>
<dbReference type="SMART" id="SM00822">
    <property type="entry name" value="PKS_KR"/>
    <property type="match status" value="1"/>
</dbReference>
<dbReference type="SUPFAM" id="SSF51735">
    <property type="entry name" value="NAD(P)-binding Rossmann-fold domains"/>
    <property type="match status" value="1"/>
</dbReference>
<keyword evidence="2" id="KW-0560">Oxidoreductase</keyword>
<protein>
    <submittedName>
        <fullName evidence="4">SDR family oxidoreductase</fullName>
    </submittedName>
    <submittedName>
        <fullName evidence="5">Short-chain dehydrogenase</fullName>
    </submittedName>
</protein>
<dbReference type="Proteomes" id="UP001229409">
    <property type="component" value="Unassembled WGS sequence"/>
</dbReference>
<dbReference type="InterPro" id="IPR036291">
    <property type="entry name" value="NAD(P)-bd_dom_sf"/>
</dbReference>
<organism evidence="4 7">
    <name type="scientific">Paenibacillus polymyxa</name>
    <name type="common">Bacillus polymyxa</name>
    <dbReference type="NCBI Taxonomy" id="1406"/>
    <lineage>
        <taxon>Bacteria</taxon>
        <taxon>Bacillati</taxon>
        <taxon>Bacillota</taxon>
        <taxon>Bacilli</taxon>
        <taxon>Bacillales</taxon>
        <taxon>Paenibacillaceae</taxon>
        <taxon>Paenibacillus</taxon>
    </lineage>
</organism>
<dbReference type="PANTHER" id="PTHR43639">
    <property type="entry name" value="OXIDOREDUCTASE, SHORT-CHAIN DEHYDROGENASE/REDUCTASE FAMILY (AFU_ORTHOLOGUE AFUA_5G02870)"/>
    <property type="match status" value="1"/>
</dbReference>
<dbReference type="GO" id="GO:0008206">
    <property type="term" value="P:bile acid metabolic process"/>
    <property type="evidence" value="ECO:0007669"/>
    <property type="project" value="UniProtKB-ARBA"/>
</dbReference>
<name>A0AAJ3MGH0_PAEPO</name>
<dbReference type="GO" id="GO:0016491">
    <property type="term" value="F:oxidoreductase activity"/>
    <property type="evidence" value="ECO:0007669"/>
    <property type="project" value="UniProtKB-KW"/>
</dbReference>
<evidence type="ECO:0000256" key="1">
    <source>
        <dbReference type="ARBA" id="ARBA00006484"/>
    </source>
</evidence>
<evidence type="ECO:0000313" key="4">
    <source>
        <dbReference type="EMBL" id="MDH2331589.1"/>
    </source>
</evidence>
<dbReference type="EMBL" id="JARVWT010000004">
    <property type="protein sequence ID" value="MDH2331589.1"/>
    <property type="molecule type" value="Genomic_DNA"/>
</dbReference>
<reference evidence="6" key="1">
    <citation type="submission" date="2016-05" db="EMBL/GenBank/DDBJ databases">
        <title>Whole genome shotgun sequencing of cultured foodborne pathogen.</title>
        <authorList>
            <person name="Zheng J."/>
            <person name="Timme R."/>
            <person name="Allard M."/>
            <person name="Strain E."/>
            <person name="Luo Y."/>
            <person name="Brown E."/>
        </authorList>
    </citation>
    <scope>NUCLEOTIDE SEQUENCE [LARGE SCALE GENOMIC DNA]</scope>
    <source>
        <strain evidence="6">CFSAN034343</strain>
    </source>
</reference>
<dbReference type="Gene3D" id="3.40.50.720">
    <property type="entry name" value="NAD(P)-binding Rossmann-like Domain"/>
    <property type="match status" value="1"/>
</dbReference>
<sequence length="252" mass="27161">MTRLNGKRALITGGTSGIGLETAKQFLAEGAELIVTGVTPANVEKTQKELGNQVLVLQADSRDLNAQRQLAERVEQHFGKLDIAFLNAGVSDWRPFEQIDEEAFDRLFAINVKAPFFLMQALTPVMANPSSVVLMGSSSSHAGYAHSNAYAATKGAISTLTKAWNSDLLSSHGIRFNTVSPGPIDTPLYDKNKLGVSDEIREMVINRIRDGIPAGRMGTAEEIAKAVVYLASDESRFTIGVDLVLDGAQTIL</sequence>
<dbReference type="PRINTS" id="PR00081">
    <property type="entry name" value="GDHRDH"/>
</dbReference>
<reference evidence="5" key="2">
    <citation type="submission" date="2016-05" db="EMBL/GenBank/DDBJ databases">
        <authorList>
            <person name="Zheng J."/>
            <person name="Timme R."/>
            <person name="Allard M."/>
            <person name="Strain E."/>
            <person name="Luo Y."/>
            <person name="Brown E."/>
        </authorList>
    </citation>
    <scope>NUCLEOTIDE SEQUENCE</scope>
    <source>
        <strain evidence="5">CFSAN034343</strain>
    </source>
</reference>
<keyword evidence="6" id="KW-1185">Reference proteome</keyword>
<evidence type="ECO:0000313" key="7">
    <source>
        <dbReference type="Proteomes" id="UP001229409"/>
    </source>
</evidence>
<reference evidence="4" key="3">
    <citation type="submission" date="2023-04" db="EMBL/GenBank/DDBJ databases">
        <title>Uncovering the Secrets of Slow-Growing Bacteria in Tropical Savanna Soil through Cultivation and Genomic Analysis.</title>
        <authorList>
            <person name="Goncalves O.S."/>
            <person name="Santana M.F."/>
        </authorList>
    </citation>
    <scope>NUCLEOTIDE SEQUENCE</scope>
    <source>
        <strain evidence="4">ANTI</strain>
    </source>
</reference>
<dbReference type="Pfam" id="PF13561">
    <property type="entry name" value="adh_short_C2"/>
    <property type="match status" value="1"/>
</dbReference>
<comment type="caution">
    <text evidence="4">The sequence shown here is derived from an EMBL/GenBank/DDBJ whole genome shotgun (WGS) entry which is preliminary data.</text>
</comment>
<evidence type="ECO:0000256" key="2">
    <source>
        <dbReference type="ARBA" id="ARBA00023002"/>
    </source>
</evidence>
<dbReference type="AlphaFoldDB" id="A0AAJ3MGH0"/>
<dbReference type="InterPro" id="IPR002347">
    <property type="entry name" value="SDR_fam"/>
</dbReference>
<dbReference type="Proteomes" id="UP000094974">
    <property type="component" value="Unassembled WGS sequence"/>
</dbReference>
<accession>A0AAJ3MGH0</accession>
<evidence type="ECO:0000259" key="3">
    <source>
        <dbReference type="SMART" id="SM00822"/>
    </source>
</evidence>
<comment type="similarity">
    <text evidence="1">Belongs to the short-chain dehydrogenases/reductases (SDR) family.</text>
</comment>
<dbReference type="RefSeq" id="WP_028541604.1">
    <property type="nucleotide sequence ID" value="NZ_CP017968.3"/>
</dbReference>
<dbReference type="CDD" id="cd05233">
    <property type="entry name" value="SDR_c"/>
    <property type="match status" value="1"/>
</dbReference>
<dbReference type="FunFam" id="3.40.50.720:FF:000084">
    <property type="entry name" value="Short-chain dehydrogenase reductase"/>
    <property type="match status" value="1"/>
</dbReference>
<proteinExistence type="inferred from homology"/>
<dbReference type="InterPro" id="IPR057326">
    <property type="entry name" value="KR_dom"/>
</dbReference>